<feature type="domain" description="Kinesin motor" evidence="7">
    <location>
        <begin position="156"/>
        <end position="343"/>
    </location>
</feature>
<dbReference type="AlphaFoldDB" id="A0A8D7AAZ0"/>
<name>A0A8D7AAZ0_MUSAM</name>
<dbReference type="GO" id="GO:0008017">
    <property type="term" value="F:microtubule binding"/>
    <property type="evidence" value="ECO:0007669"/>
    <property type="project" value="InterPro"/>
</dbReference>
<dbReference type="PANTHER" id="PTHR47972">
    <property type="entry name" value="KINESIN-LIKE PROTEIN KLP-3"/>
    <property type="match status" value="1"/>
</dbReference>
<evidence type="ECO:0000259" key="7">
    <source>
        <dbReference type="PROSITE" id="PS50067"/>
    </source>
</evidence>
<keyword evidence="1" id="KW-0493">Microtubule</keyword>
<dbReference type="PROSITE" id="PS50067">
    <property type="entry name" value="KINESIN_MOTOR_2"/>
    <property type="match status" value="1"/>
</dbReference>
<evidence type="ECO:0000256" key="3">
    <source>
        <dbReference type="ARBA" id="ARBA00022840"/>
    </source>
</evidence>
<dbReference type="Gene3D" id="3.40.850.10">
    <property type="entry name" value="Kinesin motor domain"/>
    <property type="match status" value="1"/>
</dbReference>
<keyword evidence="6" id="KW-0175">Coiled coil</keyword>
<dbReference type="EMBL" id="HG996471">
    <property type="protein sequence ID" value="CAG1846829.1"/>
    <property type="molecule type" value="Genomic_DNA"/>
</dbReference>
<keyword evidence="3" id="KW-0067">ATP-binding</keyword>
<accession>A0A8D7AAZ0</accession>
<reference evidence="8" key="1">
    <citation type="submission" date="2021-03" db="EMBL/GenBank/DDBJ databases">
        <authorList>
            <consortium name="Genoscope - CEA"/>
            <person name="William W."/>
        </authorList>
    </citation>
    <scope>NUCLEOTIDE SEQUENCE</scope>
    <source>
        <strain evidence="8">Doubled-haploid Pahang</strain>
    </source>
</reference>
<sequence>MIWFLSQSSQQEAMKQKEELKKEVSCLRSELQQIRDSRDNLSVQVQRLTSEFDNYTELTTKSIKNLDKITIKTIALEETCASQREKIQLLQHQLAASNEKLKRADLITIKTMTEYEKQKNTIIDLQDRLAEAELQIIEAEKLRKKLHNTILELTGNIQVFYRVRLLLLDTDSGGTDDVVSYPTSLEYLGRGIDLTHNAQKYSFTFDKVFNEASQEDVFVEISQLVQSALGGYKVCIFAYGQTGSSKTYTMMGNTEHAEQKGHIPRSLEQIFQTSQSLQCQGWKYKMQVSLILTFSLEASGGLSKQYRIKHDTCGNTIVFDLTIIDVCSIKAVSFLLQQASQSR</sequence>
<protein>
    <submittedName>
        <fullName evidence="8">(wild Malaysian banana) hypothetical protein</fullName>
    </submittedName>
</protein>
<comment type="similarity">
    <text evidence="5">Belongs to the TRAFAC class myosin-kinesin ATPase superfamily. Kinesin family.</text>
</comment>
<dbReference type="InterPro" id="IPR031852">
    <property type="entry name" value="Vik1/Cik1_MT-bd"/>
</dbReference>
<feature type="coiled-coil region" evidence="6">
    <location>
        <begin position="10"/>
        <end position="149"/>
    </location>
</feature>
<evidence type="ECO:0000256" key="4">
    <source>
        <dbReference type="ARBA" id="ARBA00023175"/>
    </source>
</evidence>
<dbReference type="GO" id="GO:0003777">
    <property type="term" value="F:microtubule motor activity"/>
    <property type="evidence" value="ECO:0007669"/>
    <property type="project" value="InterPro"/>
</dbReference>
<organism evidence="8">
    <name type="scientific">Musa acuminata subsp. malaccensis</name>
    <name type="common">Wild banana</name>
    <name type="synonym">Musa malaccensis</name>
    <dbReference type="NCBI Taxonomy" id="214687"/>
    <lineage>
        <taxon>Eukaryota</taxon>
        <taxon>Viridiplantae</taxon>
        <taxon>Streptophyta</taxon>
        <taxon>Embryophyta</taxon>
        <taxon>Tracheophyta</taxon>
        <taxon>Spermatophyta</taxon>
        <taxon>Magnoliopsida</taxon>
        <taxon>Liliopsida</taxon>
        <taxon>Zingiberales</taxon>
        <taxon>Musaceae</taxon>
        <taxon>Musa</taxon>
    </lineage>
</organism>
<evidence type="ECO:0000256" key="6">
    <source>
        <dbReference type="SAM" id="Coils"/>
    </source>
</evidence>
<dbReference type="InterPro" id="IPR027417">
    <property type="entry name" value="P-loop_NTPase"/>
</dbReference>
<dbReference type="SMART" id="SM00129">
    <property type="entry name" value="KISc"/>
    <property type="match status" value="1"/>
</dbReference>
<evidence type="ECO:0000256" key="2">
    <source>
        <dbReference type="ARBA" id="ARBA00022741"/>
    </source>
</evidence>
<dbReference type="InterPro" id="IPR027640">
    <property type="entry name" value="Kinesin-like_fam"/>
</dbReference>
<dbReference type="Pfam" id="PF16796">
    <property type="entry name" value="Microtub_bd"/>
    <property type="match status" value="1"/>
</dbReference>
<keyword evidence="4" id="KW-0505">Motor protein</keyword>
<dbReference type="GO" id="GO:0007018">
    <property type="term" value="P:microtubule-based movement"/>
    <property type="evidence" value="ECO:0007669"/>
    <property type="project" value="InterPro"/>
</dbReference>
<dbReference type="InterPro" id="IPR036961">
    <property type="entry name" value="Kinesin_motor_dom_sf"/>
</dbReference>
<dbReference type="PANTHER" id="PTHR47972:SF45">
    <property type="entry name" value="PROTEIN CLARET SEGREGATIONAL"/>
    <property type="match status" value="1"/>
</dbReference>
<dbReference type="SUPFAM" id="SSF52540">
    <property type="entry name" value="P-loop containing nucleoside triphosphate hydrolases"/>
    <property type="match status" value="1"/>
</dbReference>
<dbReference type="GO" id="GO:0005874">
    <property type="term" value="C:microtubule"/>
    <property type="evidence" value="ECO:0007669"/>
    <property type="project" value="UniProtKB-KW"/>
</dbReference>
<evidence type="ECO:0000313" key="8">
    <source>
        <dbReference type="EMBL" id="CAG1846829.1"/>
    </source>
</evidence>
<gene>
    <name evidence="8" type="ORF">GSMUA_166240.1</name>
</gene>
<proteinExistence type="inferred from homology"/>
<keyword evidence="2" id="KW-0547">Nucleotide-binding</keyword>
<evidence type="ECO:0000256" key="1">
    <source>
        <dbReference type="ARBA" id="ARBA00022701"/>
    </source>
</evidence>
<comment type="caution">
    <text evidence="5">Lacks conserved residue(s) required for the propagation of feature annotation.</text>
</comment>
<dbReference type="GO" id="GO:0005524">
    <property type="term" value="F:ATP binding"/>
    <property type="evidence" value="ECO:0007669"/>
    <property type="project" value="UniProtKB-KW"/>
</dbReference>
<dbReference type="InterPro" id="IPR001752">
    <property type="entry name" value="Kinesin_motor_dom"/>
</dbReference>
<evidence type="ECO:0000256" key="5">
    <source>
        <dbReference type="PROSITE-ProRule" id="PRU00283"/>
    </source>
</evidence>